<sequence length="150" mass="16884">MQQRSSTSNSRFSGDDHGTINIAVEQPQNAKRRRNAEDDSLDTLPVYHRTAARRDVSRSRSPPVNKMIHAIPLLVFICLFTLWWFSFPVDVKIKDGRITTIRQMDTPVSDDNARFDITILAVAASSPMPSIHEDLSGEDEMYLPPSSSPN</sequence>
<reference evidence="3 6" key="1">
    <citation type="journal article" date="2011" name="Nature">
        <title>The Medicago genome provides insight into the evolution of rhizobial symbioses.</title>
        <authorList>
            <person name="Young N.D."/>
            <person name="Debelle F."/>
            <person name="Oldroyd G.E."/>
            <person name="Geurts R."/>
            <person name="Cannon S.B."/>
            <person name="Udvardi M.K."/>
            <person name="Benedito V.A."/>
            <person name="Mayer K.F."/>
            <person name="Gouzy J."/>
            <person name="Schoof H."/>
            <person name="Van de Peer Y."/>
            <person name="Proost S."/>
            <person name="Cook D.R."/>
            <person name="Meyers B.C."/>
            <person name="Spannagl M."/>
            <person name="Cheung F."/>
            <person name="De Mita S."/>
            <person name="Krishnakumar V."/>
            <person name="Gundlach H."/>
            <person name="Zhou S."/>
            <person name="Mudge J."/>
            <person name="Bharti A.K."/>
            <person name="Murray J.D."/>
            <person name="Naoumkina M.A."/>
            <person name="Rosen B."/>
            <person name="Silverstein K.A."/>
            <person name="Tang H."/>
            <person name="Rombauts S."/>
            <person name="Zhao P.X."/>
            <person name="Zhou P."/>
            <person name="Barbe V."/>
            <person name="Bardou P."/>
            <person name="Bechner M."/>
            <person name="Bellec A."/>
            <person name="Berger A."/>
            <person name="Berges H."/>
            <person name="Bidwell S."/>
            <person name="Bisseling T."/>
            <person name="Choisne N."/>
            <person name="Couloux A."/>
            <person name="Denny R."/>
            <person name="Deshpande S."/>
            <person name="Dai X."/>
            <person name="Doyle J.J."/>
            <person name="Dudez A.M."/>
            <person name="Farmer A.D."/>
            <person name="Fouteau S."/>
            <person name="Franken C."/>
            <person name="Gibelin C."/>
            <person name="Gish J."/>
            <person name="Goldstein S."/>
            <person name="Gonzalez A.J."/>
            <person name="Green P.J."/>
            <person name="Hallab A."/>
            <person name="Hartog M."/>
            <person name="Hua A."/>
            <person name="Humphray S.J."/>
            <person name="Jeong D.H."/>
            <person name="Jing Y."/>
            <person name="Jocker A."/>
            <person name="Kenton S.M."/>
            <person name="Kim D.J."/>
            <person name="Klee K."/>
            <person name="Lai H."/>
            <person name="Lang C."/>
            <person name="Lin S."/>
            <person name="Macmil S.L."/>
            <person name="Magdelenat G."/>
            <person name="Matthews L."/>
            <person name="McCorrison J."/>
            <person name="Monaghan E.L."/>
            <person name="Mun J.H."/>
            <person name="Najar F.Z."/>
            <person name="Nicholson C."/>
            <person name="Noirot C."/>
            <person name="O'Bleness M."/>
            <person name="Paule C.R."/>
            <person name="Poulain J."/>
            <person name="Prion F."/>
            <person name="Qin B."/>
            <person name="Qu C."/>
            <person name="Retzel E.F."/>
            <person name="Riddle C."/>
            <person name="Sallet E."/>
            <person name="Samain S."/>
            <person name="Samson N."/>
            <person name="Sanders I."/>
            <person name="Saurat O."/>
            <person name="Scarpelli C."/>
            <person name="Schiex T."/>
            <person name="Segurens B."/>
            <person name="Severin A.J."/>
            <person name="Sherrier D.J."/>
            <person name="Shi R."/>
            <person name="Sims S."/>
            <person name="Singer S.R."/>
            <person name="Sinharoy S."/>
            <person name="Sterck L."/>
            <person name="Viollet A."/>
            <person name="Wang B.B."/>
            <person name="Wang K."/>
            <person name="Wang M."/>
            <person name="Wang X."/>
            <person name="Warfsmann J."/>
            <person name="Weissenbach J."/>
            <person name="White D.D."/>
            <person name="White J.D."/>
            <person name="Wiley G.B."/>
            <person name="Wincker P."/>
            <person name="Xing Y."/>
            <person name="Yang L."/>
            <person name="Yao Z."/>
            <person name="Ying F."/>
            <person name="Zhai J."/>
            <person name="Zhou L."/>
            <person name="Zuber A."/>
            <person name="Denarie J."/>
            <person name="Dixon R.A."/>
            <person name="May G.D."/>
            <person name="Schwartz D.C."/>
            <person name="Rogers J."/>
            <person name="Quetier F."/>
            <person name="Town C.D."/>
            <person name="Roe B.A."/>
        </authorList>
    </citation>
    <scope>NUCLEOTIDE SEQUENCE [LARGE SCALE GENOMIC DNA]</scope>
    <source>
        <strain evidence="3">A17</strain>
        <strain evidence="5 6">cv. Jemalong A17</strain>
    </source>
</reference>
<dbReference type="EMBL" id="CM001220">
    <property type="protein sequence ID" value="AES88740.1"/>
    <property type="molecule type" value="Genomic_DNA"/>
</dbReference>
<proteinExistence type="predicted"/>
<keyword evidence="6" id="KW-1185">Reference proteome</keyword>
<dbReference type="Proteomes" id="UP000265566">
    <property type="component" value="Chromosome 4"/>
</dbReference>
<dbReference type="eggNOG" id="ENOG502S7WH">
    <property type="taxonomic scope" value="Eukaryota"/>
</dbReference>
<dbReference type="Gramene" id="rna23239">
    <property type="protein sequence ID" value="RHN60852.1"/>
    <property type="gene ID" value="gene23239"/>
</dbReference>
<evidence type="ECO:0000313" key="5">
    <source>
        <dbReference type="EnsemblPlants" id="AES88740"/>
    </source>
</evidence>
<dbReference type="PANTHER" id="PTHR34189:SF18">
    <property type="entry name" value="SERINE_THREONINE-KINASE RLCKVII PROTEIN"/>
    <property type="match status" value="1"/>
</dbReference>
<reference evidence="5" key="3">
    <citation type="submission" date="2015-04" db="UniProtKB">
        <authorList>
            <consortium name="EnsemblPlants"/>
        </authorList>
    </citation>
    <scope>IDENTIFICATION</scope>
    <source>
        <strain evidence="5">cv. Jemalong A17</strain>
    </source>
</reference>
<evidence type="ECO:0000313" key="6">
    <source>
        <dbReference type="Proteomes" id="UP000002051"/>
    </source>
</evidence>
<evidence type="ECO:0000256" key="2">
    <source>
        <dbReference type="SAM" id="Phobius"/>
    </source>
</evidence>
<organism evidence="3 6">
    <name type="scientific">Medicago truncatula</name>
    <name type="common">Barrel medic</name>
    <name type="synonym">Medicago tribuloides</name>
    <dbReference type="NCBI Taxonomy" id="3880"/>
    <lineage>
        <taxon>Eukaryota</taxon>
        <taxon>Viridiplantae</taxon>
        <taxon>Streptophyta</taxon>
        <taxon>Embryophyta</taxon>
        <taxon>Tracheophyta</taxon>
        <taxon>Spermatophyta</taxon>
        <taxon>Magnoliopsida</taxon>
        <taxon>eudicotyledons</taxon>
        <taxon>Gunneridae</taxon>
        <taxon>Pentapetalae</taxon>
        <taxon>rosids</taxon>
        <taxon>fabids</taxon>
        <taxon>Fabales</taxon>
        <taxon>Fabaceae</taxon>
        <taxon>Papilionoideae</taxon>
        <taxon>50 kb inversion clade</taxon>
        <taxon>NPAAA clade</taxon>
        <taxon>Hologalegina</taxon>
        <taxon>IRL clade</taxon>
        <taxon>Trifolieae</taxon>
        <taxon>Medicago</taxon>
    </lineage>
</organism>
<dbReference type="EnsemblPlants" id="AES88740">
    <property type="protein sequence ID" value="AES88740"/>
    <property type="gene ID" value="MTR_4g061580"/>
</dbReference>
<feature type="transmembrane region" description="Helical" evidence="2">
    <location>
        <begin position="67"/>
        <end position="85"/>
    </location>
</feature>
<keyword evidence="2" id="KW-1133">Transmembrane helix</keyword>
<reference evidence="4" key="4">
    <citation type="journal article" date="2018" name="Nat. Plants">
        <title>Whole-genome landscape of Medicago truncatula symbiotic genes.</title>
        <authorList>
            <person name="Pecrix Y."/>
            <person name="Gamas P."/>
            <person name="Carrere S."/>
        </authorList>
    </citation>
    <scope>NUCLEOTIDE SEQUENCE</scope>
    <source>
        <tissue evidence="4">Leaves</tissue>
    </source>
</reference>
<gene>
    <name evidence="3" type="ordered locus">MTR_4g061580</name>
    <name evidence="4" type="ORF">MtrunA17_Chr4g0030321</name>
</gene>
<dbReference type="AlphaFoldDB" id="G7JSJ5"/>
<dbReference type="PaxDb" id="3880-AES88740"/>
<evidence type="ECO:0000256" key="1">
    <source>
        <dbReference type="SAM" id="MobiDB-lite"/>
    </source>
</evidence>
<dbReference type="OMA" id="TAIRQIH"/>
<feature type="region of interest" description="Disordered" evidence="1">
    <location>
        <begin position="1"/>
        <end position="43"/>
    </location>
</feature>
<reference evidence="3 6" key="2">
    <citation type="journal article" date="2014" name="BMC Genomics">
        <title>An improved genome release (version Mt4.0) for the model legume Medicago truncatula.</title>
        <authorList>
            <person name="Tang H."/>
            <person name="Krishnakumar V."/>
            <person name="Bidwell S."/>
            <person name="Rosen B."/>
            <person name="Chan A."/>
            <person name="Zhou S."/>
            <person name="Gentzbittel L."/>
            <person name="Childs K.L."/>
            <person name="Yandell M."/>
            <person name="Gundlach H."/>
            <person name="Mayer K.F."/>
            <person name="Schwartz D.C."/>
            <person name="Town C.D."/>
        </authorList>
    </citation>
    <scope>GENOME REANNOTATION</scope>
    <source>
        <strain evidence="5 6">cv. Jemalong A17</strain>
    </source>
</reference>
<dbReference type="PANTHER" id="PTHR34189">
    <property type="entry name" value="TRANSMEMBRANE PROTEIN"/>
    <property type="match status" value="1"/>
</dbReference>
<evidence type="ECO:0000313" key="3">
    <source>
        <dbReference type="EMBL" id="AES88740.1"/>
    </source>
</evidence>
<feature type="compositionally biased region" description="Polar residues" evidence="1">
    <location>
        <begin position="1"/>
        <end position="12"/>
    </location>
</feature>
<keyword evidence="2 3" id="KW-0812">Transmembrane</keyword>
<name>G7JSJ5_MEDTR</name>
<evidence type="ECO:0000313" key="4">
    <source>
        <dbReference type="EMBL" id="RHN60852.1"/>
    </source>
</evidence>
<dbReference type="EMBL" id="PSQE01000004">
    <property type="protein sequence ID" value="RHN60852.1"/>
    <property type="molecule type" value="Genomic_DNA"/>
</dbReference>
<accession>G7JSJ5</accession>
<protein>
    <submittedName>
        <fullName evidence="3">Transmembrane protein, putative</fullName>
    </submittedName>
</protein>
<dbReference type="HOGENOM" id="CLU_1743246_0_0_1"/>
<keyword evidence="2" id="KW-0472">Membrane</keyword>
<dbReference type="Proteomes" id="UP000002051">
    <property type="component" value="Chromosome 4"/>
</dbReference>